<name>A0A067NVX9_PLEO1</name>
<protein>
    <recommendedName>
        <fullName evidence="2">Thioredoxin domain-containing protein</fullName>
    </recommendedName>
</protein>
<dbReference type="GO" id="GO:0005829">
    <property type="term" value="C:cytosol"/>
    <property type="evidence" value="ECO:0007669"/>
    <property type="project" value="TreeGrafter"/>
</dbReference>
<evidence type="ECO:0000313" key="3">
    <source>
        <dbReference type="EMBL" id="KDQ31165.1"/>
    </source>
</evidence>
<evidence type="ECO:0000259" key="2">
    <source>
        <dbReference type="Pfam" id="PF06110"/>
    </source>
</evidence>
<dbReference type="EMBL" id="KL198006">
    <property type="protein sequence ID" value="KDQ31165.1"/>
    <property type="molecule type" value="Genomic_DNA"/>
</dbReference>
<dbReference type="FunCoup" id="A0A067NVX9">
    <property type="interactions" value="293"/>
</dbReference>
<dbReference type="Pfam" id="PF06110">
    <property type="entry name" value="TXD17-like_Trx"/>
    <property type="match status" value="1"/>
</dbReference>
<sequence>MPLDSKDFPDPSSLLENTGNRFLIFYSSIVDGQLWCPDCRVVDELIKATFSSEDAPHGIVIYVGDRATWKDSGNKYRGAPFNVTSIPTIIKVVDSKEVARLVDPDITAESLPAFVQQED</sequence>
<organism evidence="3 4">
    <name type="scientific">Pleurotus ostreatus (strain PC15)</name>
    <name type="common">Oyster mushroom</name>
    <dbReference type="NCBI Taxonomy" id="1137138"/>
    <lineage>
        <taxon>Eukaryota</taxon>
        <taxon>Fungi</taxon>
        <taxon>Dikarya</taxon>
        <taxon>Basidiomycota</taxon>
        <taxon>Agaricomycotina</taxon>
        <taxon>Agaricomycetes</taxon>
        <taxon>Agaricomycetidae</taxon>
        <taxon>Agaricales</taxon>
        <taxon>Pleurotineae</taxon>
        <taxon>Pleurotaceae</taxon>
        <taxon>Pleurotus</taxon>
    </lineage>
</organism>
<evidence type="ECO:0000313" key="4">
    <source>
        <dbReference type="Proteomes" id="UP000027073"/>
    </source>
</evidence>
<comment type="similarity">
    <text evidence="1">Belongs to the thioredoxin family.</text>
</comment>
<reference evidence="4" key="1">
    <citation type="journal article" date="2014" name="Proc. Natl. Acad. Sci. U.S.A.">
        <title>Extensive sampling of basidiomycete genomes demonstrates inadequacy of the white-rot/brown-rot paradigm for wood decay fungi.</title>
        <authorList>
            <person name="Riley R."/>
            <person name="Salamov A.A."/>
            <person name="Brown D.W."/>
            <person name="Nagy L.G."/>
            <person name="Floudas D."/>
            <person name="Held B.W."/>
            <person name="Levasseur A."/>
            <person name="Lombard V."/>
            <person name="Morin E."/>
            <person name="Otillar R."/>
            <person name="Lindquist E.A."/>
            <person name="Sun H."/>
            <person name="LaButti K.M."/>
            <person name="Schmutz J."/>
            <person name="Jabbour D."/>
            <person name="Luo H."/>
            <person name="Baker S.E."/>
            <person name="Pisabarro A.G."/>
            <person name="Walton J.D."/>
            <person name="Blanchette R.A."/>
            <person name="Henrissat B."/>
            <person name="Martin F."/>
            <person name="Cullen D."/>
            <person name="Hibbett D.S."/>
            <person name="Grigoriev I.V."/>
        </authorList>
    </citation>
    <scope>NUCLEOTIDE SEQUENCE [LARGE SCALE GENOMIC DNA]</scope>
    <source>
        <strain evidence="4">PC15</strain>
    </source>
</reference>
<dbReference type="STRING" id="1137138.A0A067NVX9"/>
<evidence type="ECO:0000256" key="1">
    <source>
        <dbReference type="ARBA" id="ARBA00008987"/>
    </source>
</evidence>
<dbReference type="InterPro" id="IPR036249">
    <property type="entry name" value="Thioredoxin-like_sf"/>
</dbReference>
<dbReference type="InterPro" id="IPR045108">
    <property type="entry name" value="TXNDC17-like"/>
</dbReference>
<dbReference type="InParanoid" id="A0A067NVX9"/>
<dbReference type="SUPFAM" id="SSF52833">
    <property type="entry name" value="Thioredoxin-like"/>
    <property type="match status" value="1"/>
</dbReference>
<dbReference type="PANTHER" id="PTHR12452">
    <property type="entry name" value="42-9-9 PROTEIN-RELATED"/>
    <property type="match status" value="1"/>
</dbReference>
<dbReference type="OrthoDB" id="78947at2759"/>
<proteinExistence type="inferred from homology"/>
<dbReference type="VEuPathDB" id="FungiDB:PLEOSDRAFT_1102145"/>
<dbReference type="InterPro" id="IPR010357">
    <property type="entry name" value="TXNDC17_dom"/>
</dbReference>
<dbReference type="PANTHER" id="PTHR12452:SF0">
    <property type="entry name" value="THIOREDOXIN DOMAIN-CONTAINING PROTEIN 17"/>
    <property type="match status" value="1"/>
</dbReference>
<accession>A0A067NVX9</accession>
<dbReference type="Gene3D" id="3.40.30.10">
    <property type="entry name" value="Glutaredoxin"/>
    <property type="match status" value="1"/>
</dbReference>
<dbReference type="GO" id="GO:0047134">
    <property type="term" value="F:protein-disulfide reductase [NAD(P)H] activity"/>
    <property type="evidence" value="ECO:0007669"/>
    <property type="project" value="InterPro"/>
</dbReference>
<dbReference type="Proteomes" id="UP000027073">
    <property type="component" value="Unassembled WGS sequence"/>
</dbReference>
<dbReference type="AlphaFoldDB" id="A0A067NVX9"/>
<feature type="domain" description="Thioredoxin" evidence="2">
    <location>
        <begin position="16"/>
        <end position="111"/>
    </location>
</feature>
<gene>
    <name evidence="3" type="ORF">PLEOSDRAFT_1102145</name>
</gene>
<dbReference type="HOGENOM" id="CLU_120161_2_1_1"/>